<dbReference type="WBParaSite" id="HPLM_0001799701-mRNA-1">
    <property type="protein sequence ID" value="HPLM_0001799701-mRNA-1"/>
    <property type="gene ID" value="HPLM_0001799701"/>
</dbReference>
<name>A0A158QRR7_HAEPC</name>
<sequence>LTGFHETAQRFFEQTVETVRFLFSIHVFLHLFLFLNDKFSVTVYYSTK</sequence>
<keyword evidence="1" id="KW-0812">Transmembrane</keyword>
<keyword evidence="1" id="KW-1133">Transmembrane helix</keyword>
<feature type="transmembrane region" description="Helical" evidence="1">
    <location>
        <begin position="18"/>
        <end position="35"/>
    </location>
</feature>
<reference evidence="2" key="1">
    <citation type="submission" date="2016-04" db="UniProtKB">
        <authorList>
            <consortium name="WormBaseParasite"/>
        </authorList>
    </citation>
    <scope>IDENTIFICATION</scope>
</reference>
<accession>A0A158QRR7</accession>
<organism evidence="2">
    <name type="scientific">Haemonchus placei</name>
    <name type="common">Barber's pole worm</name>
    <dbReference type="NCBI Taxonomy" id="6290"/>
    <lineage>
        <taxon>Eukaryota</taxon>
        <taxon>Metazoa</taxon>
        <taxon>Ecdysozoa</taxon>
        <taxon>Nematoda</taxon>
        <taxon>Chromadorea</taxon>
        <taxon>Rhabditida</taxon>
        <taxon>Rhabditina</taxon>
        <taxon>Rhabditomorpha</taxon>
        <taxon>Strongyloidea</taxon>
        <taxon>Trichostrongylidae</taxon>
        <taxon>Haemonchus</taxon>
    </lineage>
</organism>
<dbReference type="AlphaFoldDB" id="A0A158QRR7"/>
<evidence type="ECO:0000313" key="2">
    <source>
        <dbReference type="WBParaSite" id="HPLM_0001799701-mRNA-1"/>
    </source>
</evidence>
<evidence type="ECO:0000256" key="1">
    <source>
        <dbReference type="SAM" id="Phobius"/>
    </source>
</evidence>
<protein>
    <submittedName>
        <fullName evidence="2">Ovule protein</fullName>
    </submittedName>
</protein>
<proteinExistence type="predicted"/>
<keyword evidence="1" id="KW-0472">Membrane</keyword>